<evidence type="ECO:0008006" key="4">
    <source>
        <dbReference type="Google" id="ProtNLM"/>
    </source>
</evidence>
<dbReference type="eggNOG" id="ENOG502QQ97">
    <property type="taxonomic scope" value="Eukaryota"/>
</dbReference>
<dbReference type="AlphaFoldDB" id="D8QXY0"/>
<dbReference type="Gramene" id="EFJ35110">
    <property type="protein sequence ID" value="EFJ35110"/>
    <property type="gene ID" value="SELMODRAFT_80592"/>
</dbReference>
<gene>
    <name evidence="2" type="ORF">SELMODRAFT_80592</name>
</gene>
<dbReference type="InParanoid" id="D8QXY0"/>
<dbReference type="PANTHER" id="PTHR36362:SF1">
    <property type="entry name" value="DNA-DIRECTED RNA POLYMERASE SUBUNIT BETA"/>
    <property type="match status" value="1"/>
</dbReference>
<feature type="chain" id="PRO_5003121326" description="Sulfotransferase" evidence="1">
    <location>
        <begin position="18"/>
        <end position="374"/>
    </location>
</feature>
<name>D8QXY0_SELML</name>
<keyword evidence="1" id="KW-0732">Signal</keyword>
<sequence>MLLLLLAFEWNLDWKHLGPPASWASERYCVRKIDGAGGHSSDFGLLGVPWCKSKIPVEWSKSELLFGLYDFLPVYATRPVQHNQWGTRLDHSFGLWFLARRLQPEIIIESGVHRGHSTWILRQAMPNASIITLSPEHPRSHESEGPFYVDAKAFYFTEENFTDFASMDWDQVLGDVVRHRFRVDKAKVLVFFDDHQSHLKRVQQAQQAGFKHLVFDDNYDTGSGDEYSLRQICDQLTTGGGHSCSLSSREAEVRSQRKRAWERAVDMTELCSMSGAWWGIRGEMRDNFDKIKVPISHQDHIENYKLVQSMLQIYWEVPPLASPSLSYQRAYDPARTVGPLLGEDEREVYNRLGLDKLDEWEFSEYIQMAYARLK</sequence>
<evidence type="ECO:0000313" key="3">
    <source>
        <dbReference type="Proteomes" id="UP000001514"/>
    </source>
</evidence>
<protein>
    <recommendedName>
        <fullName evidence="4">Sulfotransferase</fullName>
    </recommendedName>
</protein>
<accession>D8QXY0</accession>
<dbReference type="EMBL" id="GL377568">
    <property type="protein sequence ID" value="EFJ35110.1"/>
    <property type="molecule type" value="Genomic_DNA"/>
</dbReference>
<organism evidence="3">
    <name type="scientific">Selaginella moellendorffii</name>
    <name type="common">Spikemoss</name>
    <dbReference type="NCBI Taxonomy" id="88036"/>
    <lineage>
        <taxon>Eukaryota</taxon>
        <taxon>Viridiplantae</taxon>
        <taxon>Streptophyta</taxon>
        <taxon>Embryophyta</taxon>
        <taxon>Tracheophyta</taxon>
        <taxon>Lycopodiopsida</taxon>
        <taxon>Selaginellales</taxon>
        <taxon>Selaginellaceae</taxon>
        <taxon>Selaginella</taxon>
    </lineage>
</organism>
<keyword evidence="3" id="KW-1185">Reference proteome</keyword>
<dbReference type="Gene3D" id="3.40.50.150">
    <property type="entry name" value="Vaccinia Virus protein VP39"/>
    <property type="match status" value="1"/>
</dbReference>
<dbReference type="KEGG" id="smo:SELMODRAFT_80592"/>
<evidence type="ECO:0000313" key="2">
    <source>
        <dbReference type="EMBL" id="EFJ35110.1"/>
    </source>
</evidence>
<dbReference type="HOGENOM" id="CLU_052571_0_0_1"/>
<dbReference type="PANTHER" id="PTHR36362">
    <property type="entry name" value="DNA-DIRECTED RNA POLYMERASE SUBUNIT BETA"/>
    <property type="match status" value="1"/>
</dbReference>
<proteinExistence type="predicted"/>
<reference evidence="2 3" key="1">
    <citation type="journal article" date="2011" name="Science">
        <title>The Selaginella genome identifies genetic changes associated with the evolution of vascular plants.</title>
        <authorList>
            <person name="Banks J.A."/>
            <person name="Nishiyama T."/>
            <person name="Hasebe M."/>
            <person name="Bowman J.L."/>
            <person name="Gribskov M."/>
            <person name="dePamphilis C."/>
            <person name="Albert V.A."/>
            <person name="Aono N."/>
            <person name="Aoyama T."/>
            <person name="Ambrose B.A."/>
            <person name="Ashton N.W."/>
            <person name="Axtell M.J."/>
            <person name="Barker E."/>
            <person name="Barker M.S."/>
            <person name="Bennetzen J.L."/>
            <person name="Bonawitz N.D."/>
            <person name="Chapple C."/>
            <person name="Cheng C."/>
            <person name="Correa L.G."/>
            <person name="Dacre M."/>
            <person name="DeBarry J."/>
            <person name="Dreyer I."/>
            <person name="Elias M."/>
            <person name="Engstrom E.M."/>
            <person name="Estelle M."/>
            <person name="Feng L."/>
            <person name="Finet C."/>
            <person name="Floyd S.K."/>
            <person name="Frommer W.B."/>
            <person name="Fujita T."/>
            <person name="Gramzow L."/>
            <person name="Gutensohn M."/>
            <person name="Harholt J."/>
            <person name="Hattori M."/>
            <person name="Heyl A."/>
            <person name="Hirai T."/>
            <person name="Hiwatashi Y."/>
            <person name="Ishikawa M."/>
            <person name="Iwata M."/>
            <person name="Karol K.G."/>
            <person name="Koehler B."/>
            <person name="Kolukisaoglu U."/>
            <person name="Kubo M."/>
            <person name="Kurata T."/>
            <person name="Lalonde S."/>
            <person name="Li K."/>
            <person name="Li Y."/>
            <person name="Litt A."/>
            <person name="Lyons E."/>
            <person name="Manning G."/>
            <person name="Maruyama T."/>
            <person name="Michael T.P."/>
            <person name="Mikami K."/>
            <person name="Miyazaki S."/>
            <person name="Morinaga S."/>
            <person name="Murata T."/>
            <person name="Mueller-Roeber B."/>
            <person name="Nelson D.R."/>
            <person name="Obara M."/>
            <person name="Oguri Y."/>
            <person name="Olmstead R.G."/>
            <person name="Onodera N."/>
            <person name="Petersen B.L."/>
            <person name="Pils B."/>
            <person name="Prigge M."/>
            <person name="Rensing S.A."/>
            <person name="Riano-Pachon D.M."/>
            <person name="Roberts A.W."/>
            <person name="Sato Y."/>
            <person name="Scheller H.V."/>
            <person name="Schulz B."/>
            <person name="Schulz C."/>
            <person name="Shakirov E.V."/>
            <person name="Shibagaki N."/>
            <person name="Shinohara N."/>
            <person name="Shippen D.E."/>
            <person name="Soerensen I."/>
            <person name="Sotooka R."/>
            <person name="Sugimoto N."/>
            <person name="Sugita M."/>
            <person name="Sumikawa N."/>
            <person name="Tanurdzic M."/>
            <person name="Theissen G."/>
            <person name="Ulvskov P."/>
            <person name="Wakazuki S."/>
            <person name="Weng J.K."/>
            <person name="Willats W.W."/>
            <person name="Wipf D."/>
            <person name="Wolf P.G."/>
            <person name="Yang L."/>
            <person name="Zimmer A.D."/>
            <person name="Zhu Q."/>
            <person name="Mitros T."/>
            <person name="Hellsten U."/>
            <person name="Loque D."/>
            <person name="Otillar R."/>
            <person name="Salamov A."/>
            <person name="Schmutz J."/>
            <person name="Shapiro H."/>
            <person name="Lindquist E."/>
            <person name="Lucas S."/>
            <person name="Rokhsar D."/>
            <person name="Grigoriev I.V."/>
        </authorList>
    </citation>
    <scope>NUCLEOTIDE SEQUENCE [LARGE SCALE GENOMIC DNA]</scope>
</reference>
<feature type="signal peptide" evidence="1">
    <location>
        <begin position="1"/>
        <end position="17"/>
    </location>
</feature>
<evidence type="ECO:0000256" key="1">
    <source>
        <dbReference type="SAM" id="SignalP"/>
    </source>
</evidence>
<dbReference type="Proteomes" id="UP000001514">
    <property type="component" value="Unassembled WGS sequence"/>
</dbReference>
<dbReference type="InterPro" id="IPR029063">
    <property type="entry name" value="SAM-dependent_MTases_sf"/>
</dbReference>